<reference evidence="2 3" key="1">
    <citation type="journal article" date="2023" name="Commun. Biol.">
        <title>Genome analysis of Parmales, the sister group of diatoms, reveals the evolutionary specialization of diatoms from phago-mixotrophs to photoautotrophs.</title>
        <authorList>
            <person name="Ban H."/>
            <person name="Sato S."/>
            <person name="Yoshikawa S."/>
            <person name="Yamada K."/>
            <person name="Nakamura Y."/>
            <person name="Ichinomiya M."/>
            <person name="Sato N."/>
            <person name="Blanc-Mathieu R."/>
            <person name="Endo H."/>
            <person name="Kuwata A."/>
            <person name="Ogata H."/>
        </authorList>
    </citation>
    <scope>NUCLEOTIDE SEQUENCE [LARGE SCALE GENOMIC DNA]</scope>
</reference>
<accession>A0ABQ6MQZ9</accession>
<evidence type="ECO:0000313" key="2">
    <source>
        <dbReference type="EMBL" id="GMI31254.1"/>
    </source>
</evidence>
<feature type="compositionally biased region" description="Basic and acidic residues" evidence="1">
    <location>
        <begin position="428"/>
        <end position="442"/>
    </location>
</feature>
<feature type="region of interest" description="Disordered" evidence="1">
    <location>
        <begin position="361"/>
        <end position="386"/>
    </location>
</feature>
<feature type="compositionally biased region" description="Basic and acidic residues" evidence="1">
    <location>
        <begin position="506"/>
        <end position="518"/>
    </location>
</feature>
<proteinExistence type="predicted"/>
<keyword evidence="3" id="KW-1185">Reference proteome</keyword>
<sequence>MSNDEQEPVKEVQEKKEEKKEEEQVGEVTKDQLTDGTRPRPRRPTLPARVRSTVGRTAKIDKITNATKDSELGAARAEFNRLKGLKQTILKERGAIFDKRDAIKEVTDKLIGDAKKSKDAVKYTSLESIEKRIRELHDRQSTTSMSLAEEKKLVKEIEELSASKKKVAAITANEDKIGASKAGAKDLQAAIAEKGKELTGINEQLDKQKVVLTALSEKEGATRSVIPDLYKERDAVYKQIKAEWNGKKKLRDDFKKDNNLWYENQKLVKQYKKQQYEAESKKRAEEKQLWLKAKEEEELKKTPYEEEMALCEYLANYLSTTYLKDDKKEAAEAEAEAKPAVKDDPFAGFAAVNKKQEDTFMKMGKGNKKERVTASAPKAKKAPKAAPFNLSVDTFDQFSLLNLTPPTSLAEVAGKVTELKEKQVWYTKQERGAVETAADIKKKQMAAAKKSEKKAEKAEEGNDGEKKEDKKKESKKSGGKFVLNNDDFAPLGGGKTVEGGGASSWGKKEEKVAEEVTA</sequence>
<comment type="caution">
    <text evidence="2">The sequence shown here is derived from an EMBL/GenBank/DDBJ whole genome shotgun (WGS) entry which is preliminary data.</text>
</comment>
<dbReference type="InterPro" id="IPR039604">
    <property type="entry name" value="Bfr1"/>
</dbReference>
<feature type="region of interest" description="Disordered" evidence="1">
    <location>
        <begin position="1"/>
        <end position="57"/>
    </location>
</feature>
<evidence type="ECO:0000256" key="1">
    <source>
        <dbReference type="SAM" id="MobiDB-lite"/>
    </source>
</evidence>
<name>A0ABQ6MQZ9_9STRA</name>
<evidence type="ECO:0008006" key="4">
    <source>
        <dbReference type="Google" id="ProtNLM"/>
    </source>
</evidence>
<dbReference type="Proteomes" id="UP001165060">
    <property type="component" value="Unassembled WGS sequence"/>
</dbReference>
<dbReference type="EMBL" id="BRYB01005968">
    <property type="protein sequence ID" value="GMI31254.1"/>
    <property type="molecule type" value="Genomic_DNA"/>
</dbReference>
<gene>
    <name evidence="2" type="ORF">TeGR_g8906</name>
</gene>
<feature type="compositionally biased region" description="Basic and acidic residues" evidence="1">
    <location>
        <begin position="449"/>
        <end position="476"/>
    </location>
</feature>
<feature type="compositionally biased region" description="Basic and acidic residues" evidence="1">
    <location>
        <begin position="7"/>
        <end position="33"/>
    </location>
</feature>
<dbReference type="PANTHER" id="PTHR31027:SF2">
    <property type="entry name" value="LEBERCILIN DOMAIN-CONTAINING PROTEIN"/>
    <property type="match status" value="1"/>
</dbReference>
<evidence type="ECO:0000313" key="3">
    <source>
        <dbReference type="Proteomes" id="UP001165060"/>
    </source>
</evidence>
<dbReference type="PANTHER" id="PTHR31027">
    <property type="entry name" value="NUCLEAR SEGREGATION PROTEIN BFR1"/>
    <property type="match status" value="1"/>
</dbReference>
<feature type="region of interest" description="Disordered" evidence="1">
    <location>
        <begin position="428"/>
        <end position="518"/>
    </location>
</feature>
<organism evidence="2 3">
    <name type="scientific">Tetraparma gracilis</name>
    <dbReference type="NCBI Taxonomy" id="2962635"/>
    <lineage>
        <taxon>Eukaryota</taxon>
        <taxon>Sar</taxon>
        <taxon>Stramenopiles</taxon>
        <taxon>Ochrophyta</taxon>
        <taxon>Bolidophyceae</taxon>
        <taxon>Parmales</taxon>
        <taxon>Triparmaceae</taxon>
        <taxon>Tetraparma</taxon>
    </lineage>
</organism>
<protein>
    <recommendedName>
        <fullName evidence="4">Nuclear segregation protein Bfr1</fullName>
    </recommendedName>
</protein>
<feature type="compositionally biased region" description="Gly residues" evidence="1">
    <location>
        <begin position="491"/>
        <end position="503"/>
    </location>
</feature>